<feature type="region of interest" description="Disordered" evidence="1">
    <location>
        <begin position="287"/>
        <end position="307"/>
    </location>
</feature>
<dbReference type="EMBL" id="JAKOGI010000892">
    <property type="protein sequence ID" value="KAJ8429447.1"/>
    <property type="molecule type" value="Genomic_DNA"/>
</dbReference>
<name>A0A9Q1Q4J7_9CARY</name>
<proteinExistence type="predicted"/>
<evidence type="ECO:0000313" key="3">
    <source>
        <dbReference type="Proteomes" id="UP001153076"/>
    </source>
</evidence>
<evidence type="ECO:0000256" key="1">
    <source>
        <dbReference type="SAM" id="MobiDB-lite"/>
    </source>
</evidence>
<gene>
    <name evidence="2" type="ORF">Cgig2_015299</name>
</gene>
<sequence length="329" mass="36424">MVNQSTTHWRSRPQRRKDLPLLLVLQEDDRPRPLLSFMSQIVDTEHAWAMLLPSESKGTTIDEVATEAVRRREEELRRHVESIAGKAPKIILRALKPPTVSLSLPRPGARKCLRPDEGLKVAAPMRVYPPPSKNTEAEQSLPQEVSIEPIDWTTSVSSCGAPRQVVESGPFRFCGASKGHRRASFRPGAKSRTIGALLRHLRGANLQPPKLQCLTKGVNQRPPSGAVKGYFEAYVKYIDARRRACAVGEDLELVEFQRPDDSVGEPDDTGPIDGGVTMNKGSDDVAMENEGNNDKDAAFSRDEASPTFSPFSDSSYLLIFISVCILFEH</sequence>
<reference evidence="2" key="1">
    <citation type="submission" date="2022-04" db="EMBL/GenBank/DDBJ databases">
        <title>Carnegiea gigantea Genome sequencing and assembly v2.</title>
        <authorList>
            <person name="Copetti D."/>
            <person name="Sanderson M.J."/>
            <person name="Burquez A."/>
            <person name="Wojciechowski M.F."/>
        </authorList>
    </citation>
    <scope>NUCLEOTIDE SEQUENCE</scope>
    <source>
        <strain evidence="2">SGP5-SGP5p</strain>
        <tissue evidence="2">Aerial part</tissue>
    </source>
</reference>
<protein>
    <submittedName>
        <fullName evidence="2">Uncharacterized protein</fullName>
    </submittedName>
</protein>
<accession>A0A9Q1Q4J7</accession>
<evidence type="ECO:0000313" key="2">
    <source>
        <dbReference type="EMBL" id="KAJ8429447.1"/>
    </source>
</evidence>
<feature type="compositionally biased region" description="Basic and acidic residues" evidence="1">
    <location>
        <begin position="292"/>
        <end position="304"/>
    </location>
</feature>
<comment type="caution">
    <text evidence="2">The sequence shown here is derived from an EMBL/GenBank/DDBJ whole genome shotgun (WGS) entry which is preliminary data.</text>
</comment>
<dbReference type="AlphaFoldDB" id="A0A9Q1Q4J7"/>
<organism evidence="2 3">
    <name type="scientific">Carnegiea gigantea</name>
    <dbReference type="NCBI Taxonomy" id="171969"/>
    <lineage>
        <taxon>Eukaryota</taxon>
        <taxon>Viridiplantae</taxon>
        <taxon>Streptophyta</taxon>
        <taxon>Embryophyta</taxon>
        <taxon>Tracheophyta</taxon>
        <taxon>Spermatophyta</taxon>
        <taxon>Magnoliopsida</taxon>
        <taxon>eudicotyledons</taxon>
        <taxon>Gunneridae</taxon>
        <taxon>Pentapetalae</taxon>
        <taxon>Caryophyllales</taxon>
        <taxon>Cactineae</taxon>
        <taxon>Cactaceae</taxon>
        <taxon>Cactoideae</taxon>
        <taxon>Echinocereeae</taxon>
        <taxon>Carnegiea</taxon>
    </lineage>
</organism>
<keyword evidence="3" id="KW-1185">Reference proteome</keyword>
<dbReference type="Proteomes" id="UP001153076">
    <property type="component" value="Unassembled WGS sequence"/>
</dbReference>